<reference evidence="2 3" key="1">
    <citation type="journal article" date="2022" name="Allergy">
        <title>Genome assembly and annotation of Periplaneta americana reveal a comprehensive cockroach allergen profile.</title>
        <authorList>
            <person name="Wang L."/>
            <person name="Xiong Q."/>
            <person name="Saelim N."/>
            <person name="Wang L."/>
            <person name="Nong W."/>
            <person name="Wan A.T."/>
            <person name="Shi M."/>
            <person name="Liu X."/>
            <person name="Cao Q."/>
            <person name="Hui J.H.L."/>
            <person name="Sookrung N."/>
            <person name="Leung T.F."/>
            <person name="Tungtrongchitr A."/>
            <person name="Tsui S.K.W."/>
        </authorList>
    </citation>
    <scope>NUCLEOTIDE SEQUENCE [LARGE SCALE GENOMIC DNA]</scope>
    <source>
        <strain evidence="2">PWHHKU_190912</strain>
    </source>
</reference>
<dbReference type="Proteomes" id="UP001148838">
    <property type="component" value="Unassembled WGS sequence"/>
</dbReference>
<protein>
    <submittedName>
        <fullName evidence="2">Uncharacterized protein</fullName>
    </submittedName>
</protein>
<accession>A0ABQ8T281</accession>
<keyword evidence="3" id="KW-1185">Reference proteome</keyword>
<evidence type="ECO:0000313" key="2">
    <source>
        <dbReference type="EMBL" id="KAJ4440030.1"/>
    </source>
</evidence>
<feature type="region of interest" description="Disordered" evidence="1">
    <location>
        <begin position="391"/>
        <end position="416"/>
    </location>
</feature>
<organism evidence="2 3">
    <name type="scientific">Periplaneta americana</name>
    <name type="common">American cockroach</name>
    <name type="synonym">Blatta americana</name>
    <dbReference type="NCBI Taxonomy" id="6978"/>
    <lineage>
        <taxon>Eukaryota</taxon>
        <taxon>Metazoa</taxon>
        <taxon>Ecdysozoa</taxon>
        <taxon>Arthropoda</taxon>
        <taxon>Hexapoda</taxon>
        <taxon>Insecta</taxon>
        <taxon>Pterygota</taxon>
        <taxon>Neoptera</taxon>
        <taxon>Polyneoptera</taxon>
        <taxon>Dictyoptera</taxon>
        <taxon>Blattodea</taxon>
        <taxon>Blattoidea</taxon>
        <taxon>Blattidae</taxon>
        <taxon>Blattinae</taxon>
        <taxon>Periplaneta</taxon>
    </lineage>
</organism>
<sequence>MCVSCTIKHYALRKTQHNSGIDSFGNIEWPGASPVLNMAEHFEAILKDAVETLMMQEQALGSSIDNYPAFADIGLRENSGKTSTRLNEEFRNNYSEIQKWLKRFFGLSYLHPEEISDVSMELVSDAPVHRECIQFTDYILTNYIDTSIFPPILWAAVPEIGNVMTANAAEAFYSKLDYEFYKHYSPIFTVIDVFKQQHIVTTLKKTRELQTGGRVTKRSAERKKENFIIQYQRQGRKSKLKTSKDIGNRTVCNQRLSQIETAEANSDEKSHYVANYIDNKQALCTGVRLECASASIRRPEFECSGPQLEGPEFECSGPQLEGPEFECSGPQLEGPEFEYSELSLKYRLERVKWTDRIRNEAVLERMDEERKMLKMIRERIIGSLVDKKLTSEGCTERNGEREKSSEQKKISDDRRH</sequence>
<gene>
    <name evidence="2" type="ORF">ANN_08161</name>
</gene>
<comment type="caution">
    <text evidence="2">The sequence shown here is derived from an EMBL/GenBank/DDBJ whole genome shotgun (WGS) entry which is preliminary data.</text>
</comment>
<evidence type="ECO:0000313" key="3">
    <source>
        <dbReference type="Proteomes" id="UP001148838"/>
    </source>
</evidence>
<evidence type="ECO:0000256" key="1">
    <source>
        <dbReference type="SAM" id="MobiDB-lite"/>
    </source>
</evidence>
<dbReference type="EMBL" id="JAJSOF020000017">
    <property type="protein sequence ID" value="KAJ4440030.1"/>
    <property type="molecule type" value="Genomic_DNA"/>
</dbReference>
<proteinExistence type="predicted"/>
<name>A0ABQ8T281_PERAM</name>